<dbReference type="InterPro" id="IPR016187">
    <property type="entry name" value="CTDL_fold"/>
</dbReference>
<dbReference type="InterPro" id="IPR001304">
    <property type="entry name" value="C-type_lectin-like"/>
</dbReference>
<feature type="signal peptide" evidence="2">
    <location>
        <begin position="1"/>
        <end position="18"/>
    </location>
</feature>
<evidence type="ECO:0000313" key="5">
    <source>
        <dbReference type="Proteomes" id="UP001642483"/>
    </source>
</evidence>
<feature type="compositionally biased region" description="Basic and acidic residues" evidence="1">
    <location>
        <begin position="181"/>
        <end position="192"/>
    </location>
</feature>
<accession>A0ABP0FP40</accession>
<name>A0ABP0FP40_CLALP</name>
<evidence type="ECO:0000256" key="2">
    <source>
        <dbReference type="SAM" id="SignalP"/>
    </source>
</evidence>
<feature type="region of interest" description="Disordered" evidence="1">
    <location>
        <begin position="177"/>
        <end position="198"/>
    </location>
</feature>
<proteinExistence type="predicted"/>
<gene>
    <name evidence="4" type="ORF">CVLEPA_LOCUS10509</name>
</gene>
<sequence length="228" mass="25549">MRKIVVIIIACVTFNVQAQGTSNNAQCNKQPILNCNCGSENNLPITPESTQARQGKNGPKGEKGTKGESGSTRDFVTQIEQLERELETAKEEMKWYTASNGYQYRVTPGRHNWQKSREVCQDMGADLTVVGMKDYNTRVSIARVLLKPRSINDAWIGLTDAEQEGVWKWVDGTPATTSNAHWDRGQPDDGGRGQDCGNIWPESRGFRTDDDHCETAYRALCEKFFNPD</sequence>
<dbReference type="PROSITE" id="PS50041">
    <property type="entry name" value="C_TYPE_LECTIN_2"/>
    <property type="match status" value="1"/>
</dbReference>
<feature type="region of interest" description="Disordered" evidence="1">
    <location>
        <begin position="45"/>
        <end position="73"/>
    </location>
</feature>
<dbReference type="Gene3D" id="3.10.100.10">
    <property type="entry name" value="Mannose-Binding Protein A, subunit A"/>
    <property type="match status" value="1"/>
</dbReference>
<keyword evidence="5" id="KW-1185">Reference proteome</keyword>
<dbReference type="PANTHER" id="PTHR22803">
    <property type="entry name" value="MANNOSE, PHOSPHOLIPASE, LECTIN RECEPTOR RELATED"/>
    <property type="match status" value="1"/>
</dbReference>
<protein>
    <recommendedName>
        <fullName evidence="3">C-type lectin domain-containing protein</fullName>
    </recommendedName>
</protein>
<evidence type="ECO:0000313" key="4">
    <source>
        <dbReference type="EMBL" id="CAK8680235.1"/>
    </source>
</evidence>
<dbReference type="InterPro" id="IPR016186">
    <property type="entry name" value="C-type_lectin-like/link_sf"/>
</dbReference>
<reference evidence="4 5" key="1">
    <citation type="submission" date="2024-02" db="EMBL/GenBank/DDBJ databases">
        <authorList>
            <person name="Daric V."/>
            <person name="Darras S."/>
        </authorList>
    </citation>
    <scope>NUCLEOTIDE SEQUENCE [LARGE SCALE GENOMIC DNA]</scope>
</reference>
<keyword evidence="2" id="KW-0732">Signal</keyword>
<evidence type="ECO:0000256" key="1">
    <source>
        <dbReference type="SAM" id="MobiDB-lite"/>
    </source>
</evidence>
<dbReference type="Pfam" id="PF00059">
    <property type="entry name" value="Lectin_C"/>
    <property type="match status" value="1"/>
</dbReference>
<dbReference type="EMBL" id="CAWYQH010000068">
    <property type="protein sequence ID" value="CAK8680235.1"/>
    <property type="molecule type" value="Genomic_DNA"/>
</dbReference>
<comment type="caution">
    <text evidence="4">The sequence shown here is derived from an EMBL/GenBank/DDBJ whole genome shotgun (WGS) entry which is preliminary data.</text>
</comment>
<dbReference type="InterPro" id="IPR050111">
    <property type="entry name" value="C-type_lectin/snaclec_domain"/>
</dbReference>
<organism evidence="4 5">
    <name type="scientific">Clavelina lepadiformis</name>
    <name type="common">Light-bulb sea squirt</name>
    <name type="synonym">Ascidia lepadiformis</name>
    <dbReference type="NCBI Taxonomy" id="159417"/>
    <lineage>
        <taxon>Eukaryota</taxon>
        <taxon>Metazoa</taxon>
        <taxon>Chordata</taxon>
        <taxon>Tunicata</taxon>
        <taxon>Ascidiacea</taxon>
        <taxon>Aplousobranchia</taxon>
        <taxon>Clavelinidae</taxon>
        <taxon>Clavelina</taxon>
    </lineage>
</organism>
<dbReference type="SUPFAM" id="SSF56436">
    <property type="entry name" value="C-type lectin-like"/>
    <property type="match status" value="1"/>
</dbReference>
<feature type="domain" description="C-type lectin" evidence="3">
    <location>
        <begin position="99"/>
        <end position="222"/>
    </location>
</feature>
<dbReference type="Proteomes" id="UP001642483">
    <property type="component" value="Unassembled WGS sequence"/>
</dbReference>
<feature type="compositionally biased region" description="Polar residues" evidence="1">
    <location>
        <begin position="45"/>
        <end position="54"/>
    </location>
</feature>
<evidence type="ECO:0000259" key="3">
    <source>
        <dbReference type="PROSITE" id="PS50041"/>
    </source>
</evidence>
<feature type="chain" id="PRO_5046420061" description="C-type lectin domain-containing protein" evidence="2">
    <location>
        <begin position="19"/>
        <end position="228"/>
    </location>
</feature>
<dbReference type="SMART" id="SM00034">
    <property type="entry name" value="CLECT"/>
    <property type="match status" value="1"/>
</dbReference>